<evidence type="ECO:0000313" key="12">
    <source>
        <dbReference type="Proteomes" id="UP001160148"/>
    </source>
</evidence>
<dbReference type="InterPro" id="IPR015449">
    <property type="entry name" value="K_chnl_Ca-activ_SK"/>
</dbReference>
<dbReference type="PANTHER" id="PTHR10153">
    <property type="entry name" value="SMALL CONDUCTANCE CALCIUM-ACTIVATED POTASSIUM CHANNEL"/>
    <property type="match status" value="1"/>
</dbReference>
<dbReference type="FunFam" id="1.10.287.70:FF:000022">
    <property type="entry name" value="Small conductance calcium-activated potassium channel, isoform O"/>
    <property type="match status" value="1"/>
</dbReference>
<evidence type="ECO:0000313" key="11">
    <source>
        <dbReference type="EMBL" id="CAI6344371.1"/>
    </source>
</evidence>
<dbReference type="Pfam" id="PF07885">
    <property type="entry name" value="Ion_trans_2"/>
    <property type="match status" value="1"/>
</dbReference>
<dbReference type="SMART" id="SM01053">
    <property type="entry name" value="CaMBD"/>
    <property type="match status" value="1"/>
</dbReference>
<evidence type="ECO:0000256" key="3">
    <source>
        <dbReference type="ARBA" id="ARBA00022692"/>
    </source>
</evidence>
<dbReference type="SUPFAM" id="SSF81324">
    <property type="entry name" value="Voltage-gated potassium channels"/>
    <property type="match status" value="1"/>
</dbReference>
<keyword evidence="3" id="KW-0812">Transmembrane</keyword>
<evidence type="ECO:0000256" key="5">
    <source>
        <dbReference type="ARBA" id="ARBA00023065"/>
    </source>
</evidence>
<evidence type="ECO:0000256" key="9">
    <source>
        <dbReference type="SAM" id="MobiDB-lite"/>
    </source>
</evidence>
<dbReference type="Gene3D" id="1.10.287.70">
    <property type="match status" value="2"/>
</dbReference>
<dbReference type="SUPFAM" id="SSF81327">
    <property type="entry name" value="Small-conductance potassium channel"/>
    <property type="match status" value="1"/>
</dbReference>
<evidence type="ECO:0000256" key="2">
    <source>
        <dbReference type="ARBA" id="ARBA00022448"/>
    </source>
</evidence>
<evidence type="ECO:0000256" key="6">
    <source>
        <dbReference type="ARBA" id="ARBA00023136"/>
    </source>
</evidence>
<dbReference type="InterPro" id="IPR036122">
    <property type="entry name" value="CaM-bd_dom_sf"/>
</dbReference>
<evidence type="ECO:0000256" key="4">
    <source>
        <dbReference type="ARBA" id="ARBA00022989"/>
    </source>
</evidence>
<dbReference type="InterPro" id="IPR013099">
    <property type="entry name" value="K_chnl_dom"/>
</dbReference>
<keyword evidence="6" id="KW-0472">Membrane</keyword>
<keyword evidence="2" id="KW-0813">Transport</keyword>
<feature type="region of interest" description="Disordered" evidence="9">
    <location>
        <begin position="261"/>
        <end position="307"/>
    </location>
</feature>
<keyword evidence="5" id="KW-0406">Ion transport</keyword>
<keyword evidence="8" id="KW-0175">Coiled coil</keyword>
<keyword evidence="12" id="KW-1185">Reference proteome</keyword>
<proteinExistence type="predicted"/>
<evidence type="ECO:0000259" key="10">
    <source>
        <dbReference type="SMART" id="SM01053"/>
    </source>
</evidence>
<sequence>MWLIAITLLSVGYGDIVPNTYCGRGITLSCGIMGAGCTALLVAVVSRKMELSRAEKHVHNFMMDTQLTKRLKNAAANVLRETWLIYKHTRLVKRVNAGRVRTHQRKFLLAIYALRKVKMDQRKLMDNANTITDMAKTQNTVYEIVSDMSNRYDAFEERLVNLEDKLVALQEQLELLPEILTRCIAQNQQNLQNTNNLSSTTESRRNFLHPESAAAVATGGLMQPSVSSPAGSMTGVGGNPLMFPSSSGAPGMMLAMGNGSTVMSHSRSVPPTGAGGASHYHWPTSPILPPISSRTPHLVPEPIQPSS</sequence>
<keyword evidence="7" id="KW-0407">Ion channel</keyword>
<evidence type="ECO:0000256" key="7">
    <source>
        <dbReference type="ARBA" id="ARBA00023303"/>
    </source>
</evidence>
<dbReference type="Proteomes" id="UP001160148">
    <property type="component" value="Unassembled WGS sequence"/>
</dbReference>
<accession>A0AAV0VRP6</accession>
<feature type="coiled-coil region" evidence="8">
    <location>
        <begin position="145"/>
        <end position="172"/>
    </location>
</feature>
<evidence type="ECO:0000256" key="8">
    <source>
        <dbReference type="SAM" id="Coils"/>
    </source>
</evidence>
<dbReference type="GO" id="GO:0016286">
    <property type="term" value="F:small conductance calcium-activated potassium channel activity"/>
    <property type="evidence" value="ECO:0007669"/>
    <property type="project" value="InterPro"/>
</dbReference>
<keyword evidence="4" id="KW-1133">Transmembrane helix</keyword>
<comment type="subcellular location">
    <subcellularLocation>
        <location evidence="1">Membrane</location>
        <topology evidence="1">Multi-pass membrane protein</topology>
    </subcellularLocation>
</comment>
<dbReference type="AlphaFoldDB" id="A0AAV0VRP6"/>
<dbReference type="GO" id="GO:0016020">
    <property type="term" value="C:membrane"/>
    <property type="evidence" value="ECO:0007669"/>
    <property type="project" value="UniProtKB-SubCell"/>
</dbReference>
<comment type="caution">
    <text evidence="11">The sequence shown here is derived from an EMBL/GenBank/DDBJ whole genome shotgun (WGS) entry which is preliminary data.</text>
</comment>
<feature type="domain" description="Calmodulin-binding" evidence="10">
    <location>
        <begin position="64"/>
        <end position="140"/>
    </location>
</feature>
<evidence type="ECO:0000256" key="1">
    <source>
        <dbReference type="ARBA" id="ARBA00004141"/>
    </source>
</evidence>
<dbReference type="GO" id="GO:0005516">
    <property type="term" value="F:calmodulin binding"/>
    <property type="evidence" value="ECO:0007669"/>
    <property type="project" value="InterPro"/>
</dbReference>
<dbReference type="Pfam" id="PF02888">
    <property type="entry name" value="CaMBD"/>
    <property type="match status" value="1"/>
</dbReference>
<dbReference type="EMBL" id="CARXXK010000001">
    <property type="protein sequence ID" value="CAI6344371.1"/>
    <property type="molecule type" value="Genomic_DNA"/>
</dbReference>
<dbReference type="InterPro" id="IPR004178">
    <property type="entry name" value="CaM-bd_dom"/>
</dbReference>
<organism evidence="11 12">
    <name type="scientific">Macrosiphum euphorbiae</name>
    <name type="common">potato aphid</name>
    <dbReference type="NCBI Taxonomy" id="13131"/>
    <lineage>
        <taxon>Eukaryota</taxon>
        <taxon>Metazoa</taxon>
        <taxon>Ecdysozoa</taxon>
        <taxon>Arthropoda</taxon>
        <taxon>Hexapoda</taxon>
        <taxon>Insecta</taxon>
        <taxon>Pterygota</taxon>
        <taxon>Neoptera</taxon>
        <taxon>Paraneoptera</taxon>
        <taxon>Hemiptera</taxon>
        <taxon>Sternorrhyncha</taxon>
        <taxon>Aphidomorpha</taxon>
        <taxon>Aphidoidea</taxon>
        <taxon>Aphididae</taxon>
        <taxon>Macrosiphini</taxon>
        <taxon>Macrosiphum</taxon>
    </lineage>
</organism>
<reference evidence="11 12" key="1">
    <citation type="submission" date="2023-01" db="EMBL/GenBank/DDBJ databases">
        <authorList>
            <person name="Whitehead M."/>
        </authorList>
    </citation>
    <scope>NUCLEOTIDE SEQUENCE [LARGE SCALE GENOMIC DNA]</scope>
</reference>
<protein>
    <recommendedName>
        <fullName evidence="10">Calmodulin-binding domain-containing protein</fullName>
    </recommendedName>
</protein>
<name>A0AAV0VRP6_9HEMI</name>
<gene>
    <name evidence="11" type="ORF">MEUPH1_LOCUS1510</name>
</gene>